<feature type="signal peptide" evidence="2">
    <location>
        <begin position="1"/>
        <end position="43"/>
    </location>
</feature>
<keyword evidence="4" id="KW-1185">Reference proteome</keyword>
<feature type="chain" id="PRO_5046564730" description="Pentapeptide MXKDX repeat protein" evidence="2">
    <location>
        <begin position="44"/>
        <end position="88"/>
    </location>
</feature>
<organism evidence="3 4">
    <name type="scientific">Hymenobacter volaticus</name>
    <dbReference type="NCBI Taxonomy" id="2932254"/>
    <lineage>
        <taxon>Bacteria</taxon>
        <taxon>Pseudomonadati</taxon>
        <taxon>Bacteroidota</taxon>
        <taxon>Cytophagia</taxon>
        <taxon>Cytophagales</taxon>
        <taxon>Hymenobacteraceae</taxon>
        <taxon>Hymenobacter</taxon>
    </lineage>
</organism>
<accession>A0ABY4GA18</accession>
<evidence type="ECO:0008006" key="5">
    <source>
        <dbReference type="Google" id="ProtNLM"/>
    </source>
</evidence>
<dbReference type="Proteomes" id="UP000830401">
    <property type="component" value="Chromosome"/>
</dbReference>
<feature type="compositionally biased region" description="Basic and acidic residues" evidence="1">
    <location>
        <begin position="59"/>
        <end position="71"/>
    </location>
</feature>
<proteinExistence type="predicted"/>
<evidence type="ECO:0000256" key="2">
    <source>
        <dbReference type="SAM" id="SignalP"/>
    </source>
</evidence>
<gene>
    <name evidence="3" type="ORF">MUN86_07770</name>
</gene>
<name>A0ABY4GA18_9BACT</name>
<dbReference type="EMBL" id="CP095061">
    <property type="protein sequence ID" value="UOQ67750.1"/>
    <property type="molecule type" value="Genomic_DNA"/>
</dbReference>
<evidence type="ECO:0000313" key="4">
    <source>
        <dbReference type="Proteomes" id="UP000830401"/>
    </source>
</evidence>
<protein>
    <recommendedName>
        <fullName evidence="5">Pentapeptide MXKDX repeat protein</fullName>
    </recommendedName>
</protein>
<dbReference type="RefSeq" id="WP_245123782.1">
    <property type="nucleotide sequence ID" value="NZ_CP095061.1"/>
</dbReference>
<feature type="region of interest" description="Disordered" evidence="1">
    <location>
        <begin position="49"/>
        <end position="88"/>
    </location>
</feature>
<evidence type="ECO:0000256" key="1">
    <source>
        <dbReference type="SAM" id="MobiDB-lite"/>
    </source>
</evidence>
<keyword evidence="2" id="KW-0732">Signal</keyword>
<reference evidence="3" key="1">
    <citation type="submission" date="2022-04" db="EMBL/GenBank/DDBJ databases">
        <title>Hymenobacter sp. isolated from the air.</title>
        <authorList>
            <person name="Won M."/>
            <person name="Lee C.-M."/>
            <person name="Woen H.-Y."/>
            <person name="Kwon S.-W."/>
        </authorList>
    </citation>
    <scope>NUCLEOTIDE SEQUENCE</scope>
    <source>
        <strain evidence="3">5420S-77</strain>
    </source>
</reference>
<evidence type="ECO:0000313" key="3">
    <source>
        <dbReference type="EMBL" id="UOQ67750.1"/>
    </source>
</evidence>
<sequence length="88" mass="9299">MGLFDIGSHTLILSQFTCHSMKKTLFTAALAAFLVGTVAPSFAQTAPVQGDTTKVKANGKKEKLKTTDGKAKMNNKKGKAKVKADKAS</sequence>